<gene>
    <name evidence="7" type="ORF">U0C82_05810</name>
</gene>
<reference evidence="7 8" key="1">
    <citation type="submission" date="2023-12" db="EMBL/GenBank/DDBJ databases">
        <title>Description of Novel Strain Fulvimarina sp. 2208YS6-2-32 isolated from Uroteuthis (Photololigo) edulis.</title>
        <authorList>
            <person name="Park J.-S."/>
        </authorList>
    </citation>
    <scope>NUCLEOTIDE SEQUENCE [LARGE SCALE GENOMIC DNA]</scope>
    <source>
        <strain evidence="7 8">2208YS6-2-32</strain>
    </source>
</reference>
<evidence type="ECO:0000256" key="1">
    <source>
        <dbReference type="ARBA" id="ARBA00004141"/>
    </source>
</evidence>
<evidence type="ECO:0000256" key="6">
    <source>
        <dbReference type="SAM" id="Phobius"/>
    </source>
</evidence>
<keyword evidence="3" id="KW-0378">Hydrolase</keyword>
<feature type="transmembrane region" description="Helical" evidence="6">
    <location>
        <begin position="134"/>
        <end position="152"/>
    </location>
</feature>
<feature type="transmembrane region" description="Helical" evidence="6">
    <location>
        <begin position="55"/>
        <end position="73"/>
    </location>
</feature>
<evidence type="ECO:0000256" key="5">
    <source>
        <dbReference type="ARBA" id="ARBA00023136"/>
    </source>
</evidence>
<comment type="caution">
    <text evidence="7">The sequence shown here is derived from an EMBL/GenBank/DDBJ whole genome shotgun (WGS) entry which is preliminary data.</text>
</comment>
<evidence type="ECO:0008006" key="9">
    <source>
        <dbReference type="Google" id="ProtNLM"/>
    </source>
</evidence>
<protein>
    <recommendedName>
        <fullName evidence="9">Ceramidase</fullName>
    </recommendedName>
</protein>
<evidence type="ECO:0000256" key="4">
    <source>
        <dbReference type="ARBA" id="ARBA00022989"/>
    </source>
</evidence>
<feature type="transmembrane region" description="Helical" evidence="6">
    <location>
        <begin position="25"/>
        <end position="43"/>
    </location>
</feature>
<feature type="transmembrane region" description="Helical" evidence="6">
    <location>
        <begin position="79"/>
        <end position="96"/>
    </location>
</feature>
<evidence type="ECO:0000313" key="8">
    <source>
        <dbReference type="Proteomes" id="UP001294412"/>
    </source>
</evidence>
<organism evidence="7 8">
    <name type="scientific">Fulvimarina uroteuthidis</name>
    <dbReference type="NCBI Taxonomy" id="3098149"/>
    <lineage>
        <taxon>Bacteria</taxon>
        <taxon>Pseudomonadati</taxon>
        <taxon>Pseudomonadota</taxon>
        <taxon>Alphaproteobacteria</taxon>
        <taxon>Hyphomicrobiales</taxon>
        <taxon>Aurantimonadaceae</taxon>
        <taxon>Fulvimarina</taxon>
    </lineage>
</organism>
<evidence type="ECO:0000256" key="3">
    <source>
        <dbReference type="ARBA" id="ARBA00022801"/>
    </source>
</evidence>
<feature type="transmembrane region" description="Helical" evidence="6">
    <location>
        <begin position="103"/>
        <end position="122"/>
    </location>
</feature>
<evidence type="ECO:0000313" key="7">
    <source>
        <dbReference type="EMBL" id="MDY8108668.1"/>
    </source>
</evidence>
<proteinExistence type="predicted"/>
<evidence type="ECO:0000256" key="2">
    <source>
        <dbReference type="ARBA" id="ARBA00022692"/>
    </source>
</evidence>
<keyword evidence="8" id="KW-1185">Reference proteome</keyword>
<dbReference type="RefSeq" id="WP_322186146.1">
    <property type="nucleotide sequence ID" value="NZ_JAXLPB010000002.1"/>
</dbReference>
<feature type="transmembrane region" description="Helical" evidence="6">
    <location>
        <begin position="189"/>
        <end position="208"/>
    </location>
</feature>
<comment type="subcellular location">
    <subcellularLocation>
        <location evidence="1">Membrane</location>
        <topology evidence="1">Multi-pass membrane protein</topology>
    </subcellularLocation>
</comment>
<dbReference type="InterPro" id="IPR008901">
    <property type="entry name" value="ACER"/>
</dbReference>
<dbReference type="Pfam" id="PF05875">
    <property type="entry name" value="Ceramidase"/>
    <property type="match status" value="1"/>
</dbReference>
<keyword evidence="5 6" id="KW-0472">Membrane</keyword>
<dbReference type="EMBL" id="JAXLPB010000002">
    <property type="protein sequence ID" value="MDY8108668.1"/>
    <property type="molecule type" value="Genomic_DNA"/>
</dbReference>
<sequence length="224" mass="23651">MDWFATIDAYCERTDASFWSEPVNAVSNAAFVLAAAFVGVAIARGARHGTTQSAFAALVCVIGVGSFLFHTFATRWASLADVLPITLFIFAYFAVALSRFVGLGWMGTLVGTALFFGASLIVESLFAPLAGSSAAYLPALFAMLAIGIHLLARSHPAGPAILLAGAVFAVSLTLRSLDGPLCGVWPVGTHFLWHVLNAVTLAILVLALGRGPRDDGHYTRERPL</sequence>
<keyword evidence="4 6" id="KW-1133">Transmembrane helix</keyword>
<feature type="transmembrane region" description="Helical" evidence="6">
    <location>
        <begin position="159"/>
        <end position="177"/>
    </location>
</feature>
<accession>A0ABU5I1M7</accession>
<name>A0ABU5I1M7_9HYPH</name>
<dbReference type="Proteomes" id="UP001294412">
    <property type="component" value="Unassembled WGS sequence"/>
</dbReference>
<keyword evidence="2 6" id="KW-0812">Transmembrane</keyword>